<keyword evidence="2" id="KW-0805">Transcription regulation</keyword>
<dbReference type="PROSITE" id="PS50937">
    <property type="entry name" value="HTH_MERR_2"/>
    <property type="match status" value="1"/>
</dbReference>
<dbReference type="Gene3D" id="1.10.1240.10">
    <property type="entry name" value="Methionine synthase domain"/>
    <property type="match status" value="1"/>
</dbReference>
<dbReference type="InterPro" id="IPR009061">
    <property type="entry name" value="DNA-bd_dom_put_sf"/>
</dbReference>
<dbReference type="InterPro" id="IPR036724">
    <property type="entry name" value="Cobalamin-bd_sf"/>
</dbReference>
<evidence type="ECO:0000313" key="7">
    <source>
        <dbReference type="EMBL" id="BAO80146.1"/>
    </source>
</evidence>
<keyword evidence="8" id="KW-1185">Reference proteome</keyword>
<dbReference type="GO" id="GO:0031419">
    <property type="term" value="F:cobalamin binding"/>
    <property type="evidence" value="ECO:0007669"/>
    <property type="project" value="InterPro"/>
</dbReference>
<dbReference type="Proteomes" id="UP000067461">
    <property type="component" value="Chromosome"/>
</dbReference>
<evidence type="ECO:0000313" key="8">
    <source>
        <dbReference type="Proteomes" id="UP000067461"/>
    </source>
</evidence>
<dbReference type="KEGG" id="cbaa:SRAA_0292"/>
<dbReference type="Gene3D" id="3.40.50.280">
    <property type="entry name" value="Cobalamin-binding domain"/>
    <property type="match status" value="1"/>
</dbReference>
<evidence type="ECO:0000256" key="3">
    <source>
        <dbReference type="ARBA" id="ARBA00023125"/>
    </source>
</evidence>
<dbReference type="OrthoDB" id="9800334at2"/>
<proteinExistence type="predicted"/>
<dbReference type="RefSeq" id="WP_045530572.1">
    <property type="nucleotide sequence ID" value="NZ_AP014568.1"/>
</dbReference>
<organism evidence="7 8">
    <name type="scientific">Serpentinimonas raichei</name>
    <dbReference type="NCBI Taxonomy" id="1458425"/>
    <lineage>
        <taxon>Bacteria</taxon>
        <taxon>Pseudomonadati</taxon>
        <taxon>Pseudomonadota</taxon>
        <taxon>Betaproteobacteria</taxon>
        <taxon>Burkholderiales</taxon>
        <taxon>Comamonadaceae</taxon>
        <taxon>Serpentinimonas</taxon>
    </lineage>
</organism>
<dbReference type="Pfam" id="PF13411">
    <property type="entry name" value="MerR_1"/>
    <property type="match status" value="1"/>
</dbReference>
<dbReference type="InterPro" id="IPR000551">
    <property type="entry name" value="MerR-type_HTH_dom"/>
</dbReference>
<dbReference type="GO" id="GO:0003677">
    <property type="term" value="F:DNA binding"/>
    <property type="evidence" value="ECO:0007669"/>
    <property type="project" value="UniProtKB-KW"/>
</dbReference>
<keyword evidence="1" id="KW-0678">Repressor</keyword>
<dbReference type="InterPro" id="IPR047057">
    <property type="entry name" value="MerR_fam"/>
</dbReference>
<dbReference type="PANTHER" id="PTHR30204">
    <property type="entry name" value="REDOX-CYCLING DRUG-SENSING TRANSCRIPTIONAL ACTIVATOR SOXR"/>
    <property type="match status" value="1"/>
</dbReference>
<dbReference type="PANTHER" id="PTHR30204:SF69">
    <property type="entry name" value="MERR-FAMILY TRANSCRIPTIONAL REGULATOR"/>
    <property type="match status" value="1"/>
</dbReference>
<dbReference type="CDD" id="cd02065">
    <property type="entry name" value="B12-binding_like"/>
    <property type="match status" value="1"/>
</dbReference>
<evidence type="ECO:0000259" key="5">
    <source>
        <dbReference type="PROSITE" id="PS50937"/>
    </source>
</evidence>
<reference evidence="7 8" key="1">
    <citation type="journal article" date="2014" name="Nat. Commun.">
        <title>Physiological and genomic features of highly alkaliphilic hydrogen-utilizing Betaproteobacteria from a continental serpentinizing site.</title>
        <authorList>
            <person name="Suzuki S."/>
            <person name="Kuenen J.G."/>
            <person name="Schipper K."/>
            <person name="van der Velde S."/>
            <person name="Ishii S."/>
            <person name="Wu A."/>
            <person name="Sorokin D.Y."/>
            <person name="Tenney A."/>
            <person name="Meng X.Y."/>
            <person name="Morrill P.L."/>
            <person name="Kamagata Y."/>
            <person name="Muyzer G."/>
            <person name="Nealson K.H."/>
        </authorList>
    </citation>
    <scope>NUCLEOTIDE SEQUENCE [LARGE SCALE GENOMIC DNA]</scope>
    <source>
        <strain evidence="7 8">A1</strain>
    </source>
</reference>
<dbReference type="PROSITE" id="PS51332">
    <property type="entry name" value="B12_BINDING"/>
    <property type="match status" value="1"/>
</dbReference>
<dbReference type="GO" id="GO:0046872">
    <property type="term" value="F:metal ion binding"/>
    <property type="evidence" value="ECO:0007669"/>
    <property type="project" value="InterPro"/>
</dbReference>
<dbReference type="CDD" id="cd01104">
    <property type="entry name" value="HTH_MlrA-CarA"/>
    <property type="match status" value="1"/>
</dbReference>
<accession>A0A060NFE1</accession>
<gene>
    <name evidence="7" type="ORF">SRAA_0292</name>
</gene>
<keyword evidence="3" id="KW-0238">DNA-binding</keyword>
<dbReference type="GO" id="GO:0003700">
    <property type="term" value="F:DNA-binding transcription factor activity"/>
    <property type="evidence" value="ECO:0007669"/>
    <property type="project" value="InterPro"/>
</dbReference>
<feature type="domain" description="HTH merR-type" evidence="5">
    <location>
        <begin position="13"/>
        <end position="70"/>
    </location>
</feature>
<dbReference type="EMBL" id="AP014568">
    <property type="protein sequence ID" value="BAO80146.1"/>
    <property type="molecule type" value="Genomic_DNA"/>
</dbReference>
<dbReference type="SUPFAM" id="SSF46955">
    <property type="entry name" value="Putative DNA-binding domain"/>
    <property type="match status" value="1"/>
</dbReference>
<name>A0A060NFE1_9BURK</name>
<evidence type="ECO:0000256" key="2">
    <source>
        <dbReference type="ARBA" id="ARBA00023015"/>
    </source>
</evidence>
<dbReference type="STRING" id="1458425.SRAA_0292"/>
<dbReference type="AlphaFoldDB" id="A0A060NFE1"/>
<dbReference type="Gene3D" id="1.10.1660.10">
    <property type="match status" value="1"/>
</dbReference>
<evidence type="ECO:0000256" key="1">
    <source>
        <dbReference type="ARBA" id="ARBA00022491"/>
    </source>
</evidence>
<keyword evidence="4" id="KW-0804">Transcription</keyword>
<dbReference type="InterPro" id="IPR036594">
    <property type="entry name" value="Meth_synthase_dom"/>
</dbReference>
<dbReference type="HOGENOM" id="CLU_045945_3_0_4"/>
<evidence type="ECO:0000259" key="6">
    <source>
        <dbReference type="PROSITE" id="PS51332"/>
    </source>
</evidence>
<dbReference type="SUPFAM" id="SSF52242">
    <property type="entry name" value="Cobalamin (vitamin B12)-binding domain"/>
    <property type="match status" value="1"/>
</dbReference>
<sequence length="322" mass="35746">MLKRLAPSPASVVLSIADMERETGLGKDTLRVWERRYGFPTPSRDANGVRRYDEAQLQRLRLIKRLLDAGQRPHQVVPLPEPELQARLQERLQAQHAGQPPSPHPALEPVLCQQWLSALQANQTETLRLRLHEQLLRHGLGSTIEDFIVPLSVAVGQAWLDERISVFQEHLHSEIVQSVLRQALVQLDQQGHSGTPPRVLLTTLPNEHHALGLLMAECFLALQHCQRLPLGPNTPVLEVLAAAQQLQIDAVALSFSSHHPPNEVLPALRQLRAQLPSTVALWVGGNAPVLRSSRLPAGVTALRRACELEAVVAQWRAEHSAI</sequence>
<dbReference type="InterPro" id="IPR006158">
    <property type="entry name" value="Cobalamin-bd"/>
</dbReference>
<evidence type="ECO:0000256" key="4">
    <source>
        <dbReference type="ARBA" id="ARBA00023163"/>
    </source>
</evidence>
<feature type="domain" description="B12-binding" evidence="6">
    <location>
        <begin position="196"/>
        <end position="322"/>
    </location>
</feature>
<protein>
    <submittedName>
        <fullName evidence="7">Predicted transcriptional regulators</fullName>
    </submittedName>
</protein>
<dbReference type="SMART" id="SM00422">
    <property type="entry name" value="HTH_MERR"/>
    <property type="match status" value="1"/>
</dbReference>